<sequence length="240" mass="27065">MPPNKLTSFPTSTYFEGFVNGVAFDFGHIEDALMQWSKALTSFFMKDVTMRKIKPPKRIIILSFSSREKADEILRQTFYLEGTPVPLEKVIQWGAPVLPVHLRDLPGGNLDSLQDKIVGILEPIGHIIYFQFNRCDSDPNTFEASAILLFDISDQVDLPSKLPPYIEVMGAKNRITIERRTMEKWNEKIGEIERSMEKAVIFGVGAKGIRTYNPPHSAGLRGTRNNVPDVIALLPKDGDF</sequence>
<evidence type="ECO:0000313" key="1">
    <source>
        <dbReference type="EMBL" id="RKP13511.1"/>
    </source>
</evidence>
<protein>
    <submittedName>
        <fullName evidence="1">Uncharacterized protein</fullName>
    </submittedName>
</protein>
<organism evidence="1 2">
    <name type="scientific">Piptocephalis cylindrospora</name>
    <dbReference type="NCBI Taxonomy" id="1907219"/>
    <lineage>
        <taxon>Eukaryota</taxon>
        <taxon>Fungi</taxon>
        <taxon>Fungi incertae sedis</taxon>
        <taxon>Zoopagomycota</taxon>
        <taxon>Zoopagomycotina</taxon>
        <taxon>Zoopagomycetes</taxon>
        <taxon>Zoopagales</taxon>
        <taxon>Piptocephalidaceae</taxon>
        <taxon>Piptocephalis</taxon>
    </lineage>
</organism>
<gene>
    <name evidence="1" type="ORF">BJ684DRAFT_16094</name>
</gene>
<dbReference type="AlphaFoldDB" id="A0A4P9Y5N9"/>
<reference evidence="2" key="1">
    <citation type="journal article" date="2018" name="Nat. Microbiol.">
        <title>Leveraging single-cell genomics to expand the fungal tree of life.</title>
        <authorList>
            <person name="Ahrendt S.R."/>
            <person name="Quandt C.A."/>
            <person name="Ciobanu D."/>
            <person name="Clum A."/>
            <person name="Salamov A."/>
            <person name="Andreopoulos B."/>
            <person name="Cheng J.F."/>
            <person name="Woyke T."/>
            <person name="Pelin A."/>
            <person name="Henrissat B."/>
            <person name="Reynolds N.K."/>
            <person name="Benny G.L."/>
            <person name="Smith M.E."/>
            <person name="James T.Y."/>
            <person name="Grigoriev I.V."/>
        </authorList>
    </citation>
    <scope>NUCLEOTIDE SEQUENCE [LARGE SCALE GENOMIC DNA]</scope>
</reference>
<dbReference type="Proteomes" id="UP000267251">
    <property type="component" value="Unassembled WGS sequence"/>
</dbReference>
<proteinExistence type="predicted"/>
<name>A0A4P9Y5N9_9FUNG</name>
<keyword evidence="2" id="KW-1185">Reference proteome</keyword>
<dbReference type="EMBL" id="KZ988003">
    <property type="protein sequence ID" value="RKP13511.1"/>
    <property type="molecule type" value="Genomic_DNA"/>
</dbReference>
<accession>A0A4P9Y5N9</accession>
<evidence type="ECO:0000313" key="2">
    <source>
        <dbReference type="Proteomes" id="UP000267251"/>
    </source>
</evidence>